<keyword evidence="9" id="KW-1185">Reference proteome</keyword>
<evidence type="ECO:0000256" key="2">
    <source>
        <dbReference type="ARBA" id="ARBA00023125"/>
    </source>
</evidence>
<accession>A0A0P1M363</accession>
<dbReference type="Proteomes" id="UP000182200">
    <property type="component" value="Unassembled WGS sequence"/>
</dbReference>
<dbReference type="InterPro" id="IPR009057">
    <property type="entry name" value="Homeodomain-like_sf"/>
</dbReference>
<dbReference type="Gene3D" id="1.10.10.60">
    <property type="entry name" value="Homeodomain-like"/>
    <property type="match status" value="1"/>
</dbReference>
<keyword evidence="2 4" id="KW-0238">DNA-binding</keyword>
<sequence>MSKSKRREIIKERHKQEIIESALYLFGKKGYKDTTIEEIAEHAQFSKGAIYFYFPSKEHLFHEILKTVFDKVQSFAEEAKNLKGSAREKLKTYAVNIIRFFLTENNYSFHVMMQASMQMESKERELTRKYVIERLREISKILTDIVKTDIKNGKLKNINPNLVIMAFNGMLRDIIYGCITENKVDLKPEEMPDAVIQIIFDGISKNK</sequence>
<feature type="domain" description="HTH tetR-type" evidence="5">
    <location>
        <begin position="12"/>
        <end position="72"/>
    </location>
</feature>
<evidence type="ECO:0000313" key="9">
    <source>
        <dbReference type="Proteomes" id="UP000182200"/>
    </source>
</evidence>
<accession>A0A0P1P4I1</accession>
<dbReference type="SUPFAM" id="SSF48498">
    <property type="entry name" value="Tetracyclin repressor-like, C-terminal domain"/>
    <property type="match status" value="1"/>
</dbReference>
<keyword evidence="1" id="KW-0805">Transcription regulation</keyword>
<dbReference type="PANTHER" id="PTHR43479:SF11">
    <property type="entry name" value="ACREF_ENVCD OPERON REPRESSOR-RELATED"/>
    <property type="match status" value="1"/>
</dbReference>
<dbReference type="FunFam" id="1.10.10.60:FF:000141">
    <property type="entry name" value="TetR family transcriptional regulator"/>
    <property type="match status" value="1"/>
</dbReference>
<feature type="DNA-binding region" description="H-T-H motif" evidence="4">
    <location>
        <begin position="35"/>
        <end position="54"/>
    </location>
</feature>
<accession>A0A0S4N3N0</accession>
<dbReference type="STRING" id="1633631.GCA_001442925_01049"/>
<evidence type="ECO:0000256" key="4">
    <source>
        <dbReference type="PROSITE-ProRule" id="PRU00335"/>
    </source>
</evidence>
<evidence type="ECO:0000256" key="1">
    <source>
        <dbReference type="ARBA" id="ARBA00023015"/>
    </source>
</evidence>
<gene>
    <name evidence="7" type="ORF">JGI4_01050</name>
    <name evidence="6" type="ORF">JGI8_00220</name>
</gene>
<dbReference type="OrthoDB" id="9785164at2"/>
<dbReference type="InterPro" id="IPR001647">
    <property type="entry name" value="HTH_TetR"/>
</dbReference>
<accession>A0A0N7MPS3</accession>
<dbReference type="InterPro" id="IPR036271">
    <property type="entry name" value="Tet_transcr_reg_TetR-rel_C_sf"/>
</dbReference>
<dbReference type="EMBL" id="FAOP01000004">
    <property type="protein sequence ID" value="CUU04541.1"/>
    <property type="molecule type" value="Genomic_DNA"/>
</dbReference>
<evidence type="ECO:0000313" key="7">
    <source>
        <dbReference type="EMBL" id="CUU04541.1"/>
    </source>
</evidence>
<reference evidence="6 9" key="1">
    <citation type="submission" date="2015-11" db="EMBL/GenBank/DDBJ databases">
        <authorList>
            <person name="Varghese N."/>
        </authorList>
    </citation>
    <scope>NUCLEOTIDE SEQUENCE [LARGE SCALE GENOMIC DNA]</scope>
    <source>
        <strain evidence="6 9">JGI-8</strain>
    </source>
</reference>
<dbReference type="PRINTS" id="PR00455">
    <property type="entry name" value="HTHTETR"/>
</dbReference>
<accession>A0A0P1LF69</accession>
<dbReference type="AlphaFoldDB" id="A0A0P1LAY2"/>
<accession>A0A0P1LJG0</accession>
<keyword evidence="3" id="KW-0804">Transcription</keyword>
<evidence type="ECO:0000256" key="3">
    <source>
        <dbReference type="ARBA" id="ARBA00023163"/>
    </source>
</evidence>
<dbReference type="SUPFAM" id="SSF46689">
    <property type="entry name" value="Homeodomain-like"/>
    <property type="match status" value="1"/>
</dbReference>
<evidence type="ECO:0000259" key="5">
    <source>
        <dbReference type="PROSITE" id="PS50977"/>
    </source>
</evidence>
<evidence type="ECO:0000313" key="8">
    <source>
        <dbReference type="Proteomes" id="UP000182011"/>
    </source>
</evidence>
<organism evidence="7 8">
    <name type="scientific">Candidatus Kryptonium thompsonii</name>
    <dbReference type="NCBI Taxonomy" id="1633631"/>
    <lineage>
        <taxon>Bacteria</taxon>
        <taxon>Pseudomonadati</taxon>
        <taxon>Candidatus Kryptoniota</taxon>
        <taxon>Candidatus Kryptonium</taxon>
    </lineage>
</organism>
<dbReference type="EMBL" id="CZVI01000001">
    <property type="protein sequence ID" value="CUS78287.1"/>
    <property type="molecule type" value="Genomic_DNA"/>
</dbReference>
<accession>A0A0N7MX21</accession>
<evidence type="ECO:0000313" key="6">
    <source>
        <dbReference type="EMBL" id="CUS78287.1"/>
    </source>
</evidence>
<accession>A0A0N7MZB3</accession>
<dbReference type="Pfam" id="PF00440">
    <property type="entry name" value="TetR_N"/>
    <property type="match status" value="1"/>
</dbReference>
<dbReference type="Gene3D" id="1.10.357.10">
    <property type="entry name" value="Tetracycline Repressor, domain 2"/>
    <property type="match status" value="1"/>
</dbReference>
<reference evidence="7 8" key="2">
    <citation type="submission" date="2015-11" db="EMBL/GenBank/DDBJ databases">
        <authorList>
            <person name="Zhang Y."/>
            <person name="Guo Z."/>
        </authorList>
    </citation>
    <scope>NUCLEOTIDE SEQUENCE [LARGE SCALE GENOMIC DNA]</scope>
    <source>
        <strain evidence="7">JGI-4</strain>
    </source>
</reference>
<dbReference type="RefSeq" id="WP_075426079.1">
    <property type="nucleotide sequence ID" value="NZ_CZVI01000001.1"/>
</dbReference>
<dbReference type="PANTHER" id="PTHR43479">
    <property type="entry name" value="ACREF/ENVCD OPERON REPRESSOR-RELATED"/>
    <property type="match status" value="1"/>
</dbReference>
<dbReference type="GO" id="GO:0003677">
    <property type="term" value="F:DNA binding"/>
    <property type="evidence" value="ECO:0007669"/>
    <property type="project" value="UniProtKB-UniRule"/>
</dbReference>
<protein>
    <submittedName>
        <fullName evidence="7">Transcriptional regulator, TetR family</fullName>
    </submittedName>
</protein>
<accession>A0A0P1M7T8</accession>
<accession>A0A0P1MV89</accession>
<name>A0A0P1LAY2_9BACT</name>
<accession>A0A0P1LAY2</accession>
<dbReference type="PROSITE" id="PS50977">
    <property type="entry name" value="HTH_TETR_2"/>
    <property type="match status" value="1"/>
</dbReference>
<proteinExistence type="predicted"/>
<dbReference type="InterPro" id="IPR050624">
    <property type="entry name" value="HTH-type_Tx_Regulator"/>
</dbReference>
<dbReference type="Proteomes" id="UP000182011">
    <property type="component" value="Unassembled WGS sequence"/>
</dbReference>